<reference evidence="3 4" key="1">
    <citation type="submission" date="2019-04" db="EMBL/GenBank/DDBJ databases">
        <authorList>
            <person name="Alioto T."/>
            <person name="Alioto T."/>
        </authorList>
    </citation>
    <scope>NUCLEOTIDE SEQUENCE [LARGE SCALE GENOMIC DNA]</scope>
</reference>
<evidence type="ECO:0000313" key="2">
    <source>
        <dbReference type="EMBL" id="KAF7463181.1"/>
    </source>
</evidence>
<dbReference type="Proteomes" id="UP000662637">
    <property type="component" value="Unassembled WGS sequence"/>
</dbReference>
<dbReference type="AlphaFoldDB" id="A0A5E4B749"/>
<evidence type="ECO:0000256" key="1">
    <source>
        <dbReference type="SAM" id="MobiDB-lite"/>
    </source>
</evidence>
<reference evidence="2" key="2">
    <citation type="submission" date="2020-08" db="EMBL/GenBank/DDBJ databases">
        <authorList>
            <person name="Shumante A."/>
            <person name="Zimin A.V."/>
            <person name="Puiu D."/>
            <person name="Salzberg S.L."/>
        </authorList>
    </citation>
    <scope>NUCLEOTIDE SEQUENCE</scope>
    <source>
        <strain evidence="2">WC2-LM</strain>
        <tissue evidence="2">Liver</tissue>
    </source>
</reference>
<sequence>MGQSQEERRGPRFLGPGKVALEEVQTADSAQESVSREEEATARSCLFQMQSGSCGAREKHEVLEDLGLSTRTLKDPSTGSKVSHGCG</sequence>
<name>A0A5E4B749_MARMO</name>
<accession>A0A5E4B749</accession>
<dbReference type="Proteomes" id="UP000335636">
    <property type="component" value="Unassembled WGS sequence"/>
</dbReference>
<feature type="region of interest" description="Disordered" evidence="1">
    <location>
        <begin position="67"/>
        <end position="87"/>
    </location>
</feature>
<gene>
    <name evidence="2" type="ORF">GHT09_010249</name>
    <name evidence="3" type="ORF">MONAX_5E028812</name>
</gene>
<protein>
    <submittedName>
        <fullName evidence="3">Uncharacterized protein</fullName>
    </submittedName>
</protein>
<dbReference type="EMBL" id="WJEC01008257">
    <property type="protein sequence ID" value="KAF7463181.1"/>
    <property type="molecule type" value="Genomic_DNA"/>
</dbReference>
<evidence type="ECO:0000313" key="3">
    <source>
        <dbReference type="EMBL" id="VTJ64522.1"/>
    </source>
</evidence>
<proteinExistence type="predicted"/>
<dbReference type="EMBL" id="CABDUW010000270">
    <property type="protein sequence ID" value="VTJ64522.1"/>
    <property type="molecule type" value="Genomic_DNA"/>
</dbReference>
<keyword evidence="4" id="KW-1185">Reference proteome</keyword>
<evidence type="ECO:0000313" key="4">
    <source>
        <dbReference type="Proteomes" id="UP000335636"/>
    </source>
</evidence>
<organism evidence="3 4">
    <name type="scientific">Marmota monax</name>
    <name type="common">Woodchuck</name>
    <dbReference type="NCBI Taxonomy" id="9995"/>
    <lineage>
        <taxon>Eukaryota</taxon>
        <taxon>Metazoa</taxon>
        <taxon>Chordata</taxon>
        <taxon>Craniata</taxon>
        <taxon>Vertebrata</taxon>
        <taxon>Euteleostomi</taxon>
        <taxon>Mammalia</taxon>
        <taxon>Eutheria</taxon>
        <taxon>Euarchontoglires</taxon>
        <taxon>Glires</taxon>
        <taxon>Rodentia</taxon>
        <taxon>Sciuromorpha</taxon>
        <taxon>Sciuridae</taxon>
        <taxon>Xerinae</taxon>
        <taxon>Marmotini</taxon>
        <taxon>Marmota</taxon>
    </lineage>
</organism>
<feature type="compositionally biased region" description="Polar residues" evidence="1">
    <location>
        <begin position="69"/>
        <end position="81"/>
    </location>
</feature>